<evidence type="ECO:0000256" key="5">
    <source>
        <dbReference type="ARBA" id="ARBA00022679"/>
    </source>
</evidence>
<dbReference type="InterPro" id="IPR015813">
    <property type="entry name" value="Pyrv/PenolPyrv_kinase-like_dom"/>
</dbReference>
<dbReference type="EC" id="2.7.1.40" evidence="4 13"/>
<keyword evidence="5 13" id="KW-0808">Transferase</keyword>
<gene>
    <name evidence="16" type="primary">LOC103483032</name>
</gene>
<dbReference type="InterPro" id="IPR040442">
    <property type="entry name" value="Pyrv_kinase-like_dom_sf"/>
</dbReference>
<keyword evidence="15" id="KW-1185">Reference proteome</keyword>
<dbReference type="InterPro" id="IPR015793">
    <property type="entry name" value="Pyrv_Knase_brl"/>
</dbReference>
<sequence>METVLENSIPGSSDSIAKVFLLQKTALYRCNMAGKPAVLTRVVDSMTNNLRPTRAVATDVANAVLNGSDAIILEAETLHGLHPVETVSSVSRICAETNLF</sequence>
<evidence type="ECO:0000256" key="3">
    <source>
        <dbReference type="ARBA" id="ARBA00008663"/>
    </source>
</evidence>
<keyword evidence="6" id="KW-0479">Metal-binding</keyword>
<evidence type="ECO:0000256" key="10">
    <source>
        <dbReference type="ARBA" id="ARBA00022842"/>
    </source>
</evidence>
<keyword evidence="7" id="KW-0547">Nucleotide-binding</keyword>
<dbReference type="PANTHER" id="PTHR11817">
    <property type="entry name" value="PYRUVATE KINASE"/>
    <property type="match status" value="1"/>
</dbReference>
<dbReference type="InterPro" id="IPR001697">
    <property type="entry name" value="Pyr_Knase"/>
</dbReference>
<evidence type="ECO:0000256" key="2">
    <source>
        <dbReference type="ARBA" id="ARBA00004997"/>
    </source>
</evidence>
<evidence type="ECO:0000256" key="12">
    <source>
        <dbReference type="ARBA" id="ARBA00023317"/>
    </source>
</evidence>
<evidence type="ECO:0000256" key="13">
    <source>
        <dbReference type="RuleBase" id="RU000504"/>
    </source>
</evidence>
<keyword evidence="10 13" id="KW-0460">Magnesium</keyword>
<keyword evidence="11 13" id="KW-0324">Glycolysis</keyword>
<dbReference type="Pfam" id="PF00224">
    <property type="entry name" value="PK"/>
    <property type="match status" value="1"/>
</dbReference>
<comment type="catalytic activity">
    <reaction evidence="13">
        <text>pyruvate + ATP = phosphoenolpyruvate + ADP + H(+)</text>
        <dbReference type="Rhea" id="RHEA:18157"/>
        <dbReference type="ChEBI" id="CHEBI:15361"/>
        <dbReference type="ChEBI" id="CHEBI:15378"/>
        <dbReference type="ChEBI" id="CHEBI:30616"/>
        <dbReference type="ChEBI" id="CHEBI:58702"/>
        <dbReference type="ChEBI" id="CHEBI:456216"/>
        <dbReference type="EC" id="2.7.1.40"/>
    </reaction>
</comment>
<evidence type="ECO:0000256" key="6">
    <source>
        <dbReference type="ARBA" id="ARBA00022723"/>
    </source>
</evidence>
<organism evidence="15 16">
    <name type="scientific">Cucumis melo</name>
    <name type="common">Muskmelon</name>
    <dbReference type="NCBI Taxonomy" id="3656"/>
    <lineage>
        <taxon>Eukaryota</taxon>
        <taxon>Viridiplantae</taxon>
        <taxon>Streptophyta</taxon>
        <taxon>Embryophyta</taxon>
        <taxon>Tracheophyta</taxon>
        <taxon>Spermatophyta</taxon>
        <taxon>Magnoliopsida</taxon>
        <taxon>eudicotyledons</taxon>
        <taxon>Gunneridae</taxon>
        <taxon>Pentapetalae</taxon>
        <taxon>rosids</taxon>
        <taxon>fabids</taxon>
        <taxon>Cucurbitales</taxon>
        <taxon>Cucurbitaceae</taxon>
        <taxon>Benincaseae</taxon>
        <taxon>Cucumis</taxon>
    </lineage>
</organism>
<dbReference type="Proteomes" id="UP001652600">
    <property type="component" value="Chromosome 9"/>
</dbReference>
<dbReference type="PRINTS" id="PR01050">
    <property type="entry name" value="PYRUVTKNASE"/>
</dbReference>
<dbReference type="Gene3D" id="3.20.20.60">
    <property type="entry name" value="Phosphoenolpyruvate-binding domains"/>
    <property type="match status" value="1"/>
</dbReference>
<comment type="cofactor">
    <cofactor evidence="1">
        <name>K(+)</name>
        <dbReference type="ChEBI" id="CHEBI:29103"/>
    </cofactor>
</comment>
<keyword evidence="8 13" id="KW-0418">Kinase</keyword>
<evidence type="ECO:0000256" key="4">
    <source>
        <dbReference type="ARBA" id="ARBA00012142"/>
    </source>
</evidence>
<comment type="pathway">
    <text evidence="2 13">Carbohydrate degradation; glycolysis; pyruvate from D-glyceraldehyde 3-phosphate: step 5/5.</text>
</comment>
<keyword evidence="12" id="KW-0670">Pyruvate</keyword>
<comment type="similarity">
    <text evidence="3 13">Belongs to the pyruvate kinase family.</text>
</comment>
<reference evidence="16" key="1">
    <citation type="submission" date="2025-08" db="UniProtKB">
        <authorList>
            <consortium name="RefSeq"/>
        </authorList>
    </citation>
    <scope>IDENTIFICATION</scope>
    <source>
        <tissue evidence="16">Stem</tissue>
    </source>
</reference>
<dbReference type="GeneID" id="103483032"/>
<evidence type="ECO:0000256" key="9">
    <source>
        <dbReference type="ARBA" id="ARBA00022840"/>
    </source>
</evidence>
<dbReference type="RefSeq" id="XP_050946383.1">
    <property type="nucleotide sequence ID" value="XM_051090426.1"/>
</dbReference>
<evidence type="ECO:0000313" key="16">
    <source>
        <dbReference type="RefSeq" id="XP_050946383.1"/>
    </source>
</evidence>
<accession>A0ABM3L8M3</accession>
<evidence type="ECO:0000256" key="8">
    <source>
        <dbReference type="ARBA" id="ARBA00022777"/>
    </source>
</evidence>
<feature type="domain" description="Pyruvate kinase barrel" evidence="14">
    <location>
        <begin position="17"/>
        <end position="87"/>
    </location>
</feature>
<evidence type="ECO:0000256" key="7">
    <source>
        <dbReference type="ARBA" id="ARBA00022741"/>
    </source>
</evidence>
<evidence type="ECO:0000313" key="15">
    <source>
        <dbReference type="Proteomes" id="UP001652600"/>
    </source>
</evidence>
<proteinExistence type="inferred from homology"/>
<evidence type="ECO:0000256" key="1">
    <source>
        <dbReference type="ARBA" id="ARBA00001958"/>
    </source>
</evidence>
<evidence type="ECO:0000259" key="14">
    <source>
        <dbReference type="Pfam" id="PF00224"/>
    </source>
</evidence>
<evidence type="ECO:0000256" key="11">
    <source>
        <dbReference type="ARBA" id="ARBA00023152"/>
    </source>
</evidence>
<name>A0ABM3L8M3_CUCME</name>
<protein>
    <recommendedName>
        <fullName evidence="4 13">Pyruvate kinase</fullName>
        <ecNumber evidence="4 13">2.7.1.40</ecNumber>
    </recommendedName>
</protein>
<dbReference type="SUPFAM" id="SSF51621">
    <property type="entry name" value="Phosphoenolpyruvate/pyruvate domain"/>
    <property type="match status" value="1"/>
</dbReference>
<keyword evidence="9" id="KW-0067">ATP-binding</keyword>